<organism evidence="1 2">
    <name type="scientific">Pseudolycoriella hygida</name>
    <dbReference type="NCBI Taxonomy" id="35572"/>
    <lineage>
        <taxon>Eukaryota</taxon>
        <taxon>Metazoa</taxon>
        <taxon>Ecdysozoa</taxon>
        <taxon>Arthropoda</taxon>
        <taxon>Hexapoda</taxon>
        <taxon>Insecta</taxon>
        <taxon>Pterygota</taxon>
        <taxon>Neoptera</taxon>
        <taxon>Endopterygota</taxon>
        <taxon>Diptera</taxon>
        <taxon>Nematocera</taxon>
        <taxon>Sciaroidea</taxon>
        <taxon>Sciaridae</taxon>
        <taxon>Pseudolycoriella</taxon>
    </lineage>
</organism>
<proteinExistence type="predicted"/>
<evidence type="ECO:0000313" key="2">
    <source>
        <dbReference type="Proteomes" id="UP001151699"/>
    </source>
</evidence>
<dbReference type="AlphaFoldDB" id="A0A9Q0S4M0"/>
<dbReference type="Proteomes" id="UP001151699">
    <property type="component" value="Chromosome A"/>
</dbReference>
<dbReference type="Pfam" id="PF03883">
    <property type="entry name" value="H2O2_YaaD"/>
    <property type="match status" value="1"/>
</dbReference>
<dbReference type="InterPro" id="IPR005583">
    <property type="entry name" value="YaaA"/>
</dbReference>
<keyword evidence="2" id="KW-1185">Reference proteome</keyword>
<reference evidence="1" key="1">
    <citation type="submission" date="2022-07" db="EMBL/GenBank/DDBJ databases">
        <authorList>
            <person name="Trinca V."/>
            <person name="Uliana J.V.C."/>
            <person name="Torres T.T."/>
            <person name="Ward R.J."/>
            <person name="Monesi N."/>
        </authorList>
    </citation>
    <scope>NUCLEOTIDE SEQUENCE</scope>
    <source>
        <strain evidence="1">HSMRA1968</strain>
        <tissue evidence="1">Whole embryos</tissue>
    </source>
</reference>
<dbReference type="GO" id="GO:0033194">
    <property type="term" value="P:response to hydroperoxide"/>
    <property type="evidence" value="ECO:0007669"/>
    <property type="project" value="TreeGrafter"/>
</dbReference>
<dbReference type="InterPro" id="IPR020168">
    <property type="entry name" value="Uncharacterised_RP363/RP364"/>
</dbReference>
<name>A0A9Q0S4M0_9DIPT</name>
<dbReference type="GO" id="GO:0005829">
    <property type="term" value="C:cytosol"/>
    <property type="evidence" value="ECO:0007669"/>
    <property type="project" value="TreeGrafter"/>
</dbReference>
<comment type="caution">
    <text evidence="1">The sequence shown here is derived from an EMBL/GenBank/DDBJ whole genome shotgun (WGS) entry which is preliminary data.</text>
</comment>
<dbReference type="PANTHER" id="PTHR30283">
    <property type="entry name" value="PEROXIDE STRESS RESPONSE PROTEIN YAAA"/>
    <property type="match status" value="1"/>
</dbReference>
<evidence type="ECO:0000313" key="1">
    <source>
        <dbReference type="EMBL" id="KAJ6644844.1"/>
    </source>
</evidence>
<gene>
    <name evidence="1" type="ORF">Bhyg_00039</name>
</gene>
<dbReference type="PANTHER" id="PTHR30283:SF4">
    <property type="entry name" value="PEROXIDE STRESS RESISTANCE PROTEIN YAAA"/>
    <property type="match status" value="1"/>
</dbReference>
<accession>A0A9Q0S4M0</accession>
<dbReference type="EMBL" id="WJQU01000001">
    <property type="protein sequence ID" value="KAJ6644844.1"/>
    <property type="molecule type" value="Genomic_DNA"/>
</dbReference>
<dbReference type="OrthoDB" id="5586845at2759"/>
<sequence length="617" mass="70682">MAVSDKLAELNYYRFQEFEQHTTKPAIFAYDGDVYNNIGRQNFTTQQFSFLQNHLLIISGLYGLLKPLDLIGAYRLEMSVKLPSIEKLANFWQEIITNYINQTLTSHQNKYLINLASNEYVNAIDLAKLKYPMIHIYFKENKNNRLQVIGINAKKARGSMVNFIVQNFIDSPEILKDFSELDYAYSEGCNISEDDIQQLKNLLAYPEAYGALKQFFIQEGKTLGAEKLYEISLMFIRFSNEIVPIKDLDLVLRTSDENIIRLLLRETAKLCGMKWLFDQEGNYIVPDLPPLILDLCASIIENFYSKRQSAESTDMRIAKFIAWVFLNPAPYLDVTGGITLEKATVLGQSHVTAAKLAMVSGEMRGKDSKYVNNLVKNEIAKRCIHLENHEVKQLLPEEVKECTNNIVNNIIDTTLIKPIIKKNLEKIAAKSFLTKFIKKTCSKNKNNPLEKELLKFLEEASIEEKAILLQYKDDIKNLPEIMALKQLGTIYAKPKKTEKITKKTKQKILDCEKTDILHKNQEKTPDLEEGNNIKECLAYKSIPIRSLEDLFESLPGDNNTKNSTIINFDDNLEGKELNTTITSSEEEKSFMISQINHEEHTIEASGVEQLHYATCTF</sequence>
<protein>
    <submittedName>
        <fullName evidence="1">Uncharacterized protein</fullName>
    </submittedName>
</protein>
<dbReference type="Pfam" id="PF17422">
    <property type="entry name" value="DUF5410"/>
    <property type="match status" value="1"/>
</dbReference>